<sequence length="263" mass="28165">MRSGLKAVGYVIIALLLLFILAPMLVILPVSFGSSGMFQFPPSGFSIDRYSALFADDRIMSSIWLSLTIALVSTLIAVLVGVLAAVGIVRGGMPFKGMLESFFLGPLIVPLVTTGIGFLIIFVPMGIVGSPVSIALAHSVVICPYVVRIATATLRQLDPALEEAAIVHGAKEGYAFRTVVLPQLVPAMISGGMLALLVSIDEYTVTSFLIQANTITLPIRIYQLVSLDINPVVTALAGLTVILSFIVIFVLEKKFVIHKYLEM</sequence>
<evidence type="ECO:0000256" key="2">
    <source>
        <dbReference type="ARBA" id="ARBA00022448"/>
    </source>
</evidence>
<reference evidence="10 11" key="1">
    <citation type="submission" date="2021-04" db="EMBL/GenBank/DDBJ databases">
        <title>Draft genome sequence of Paenibacillus cisolokensis, LC2-13A.</title>
        <authorList>
            <person name="Uke A."/>
            <person name="Chhe C."/>
            <person name="Baramee S."/>
            <person name="Kosugi A."/>
        </authorList>
    </citation>
    <scope>NUCLEOTIDE SEQUENCE [LARGE SCALE GENOMIC DNA]</scope>
    <source>
        <strain evidence="10 11">LC2-13A</strain>
    </source>
</reference>
<evidence type="ECO:0000256" key="5">
    <source>
        <dbReference type="ARBA" id="ARBA00022692"/>
    </source>
</evidence>
<feature type="transmembrane region" description="Helical" evidence="8">
    <location>
        <begin position="7"/>
        <end position="32"/>
    </location>
</feature>
<dbReference type="CDD" id="cd06261">
    <property type="entry name" value="TM_PBP2"/>
    <property type="match status" value="1"/>
</dbReference>
<dbReference type="InterPro" id="IPR035906">
    <property type="entry name" value="MetI-like_sf"/>
</dbReference>
<feature type="transmembrane region" description="Helical" evidence="8">
    <location>
        <begin position="232"/>
        <end position="251"/>
    </location>
</feature>
<keyword evidence="7 8" id="KW-0472">Membrane</keyword>
<feature type="transmembrane region" description="Helical" evidence="8">
    <location>
        <begin position="63"/>
        <end position="89"/>
    </location>
</feature>
<keyword evidence="2 8" id="KW-0813">Transport</keyword>
<dbReference type="Gene3D" id="1.10.3720.10">
    <property type="entry name" value="MetI-like"/>
    <property type="match status" value="1"/>
</dbReference>
<keyword evidence="3" id="KW-1003">Cell membrane</keyword>
<evidence type="ECO:0000256" key="3">
    <source>
        <dbReference type="ARBA" id="ARBA00022475"/>
    </source>
</evidence>
<keyword evidence="5 8" id="KW-0812">Transmembrane</keyword>
<evidence type="ECO:0000313" key="10">
    <source>
        <dbReference type="EMBL" id="GIQ66016.1"/>
    </source>
</evidence>
<dbReference type="Proteomes" id="UP000680304">
    <property type="component" value="Unassembled WGS sequence"/>
</dbReference>
<keyword evidence="11" id="KW-1185">Reference proteome</keyword>
<dbReference type="PROSITE" id="PS50928">
    <property type="entry name" value="ABC_TM1"/>
    <property type="match status" value="1"/>
</dbReference>
<feature type="transmembrane region" description="Helical" evidence="8">
    <location>
        <begin position="128"/>
        <end position="147"/>
    </location>
</feature>
<evidence type="ECO:0000313" key="11">
    <source>
        <dbReference type="Proteomes" id="UP000680304"/>
    </source>
</evidence>
<dbReference type="PANTHER" id="PTHR43357">
    <property type="entry name" value="INNER MEMBRANE ABC TRANSPORTER PERMEASE PROTEIN YDCV"/>
    <property type="match status" value="1"/>
</dbReference>
<dbReference type="RefSeq" id="WP_062489153.1">
    <property type="nucleotide sequence ID" value="NZ_BOVJ01000162.1"/>
</dbReference>
<feature type="transmembrane region" description="Helical" evidence="8">
    <location>
        <begin position="179"/>
        <end position="200"/>
    </location>
</feature>
<dbReference type="SUPFAM" id="SSF161098">
    <property type="entry name" value="MetI-like"/>
    <property type="match status" value="1"/>
</dbReference>
<feature type="domain" description="ABC transmembrane type-1" evidence="9">
    <location>
        <begin position="63"/>
        <end position="251"/>
    </location>
</feature>
<organism evidence="10 11">
    <name type="scientific">Paenibacillus cisolokensis</name>
    <dbReference type="NCBI Taxonomy" id="1658519"/>
    <lineage>
        <taxon>Bacteria</taxon>
        <taxon>Bacillati</taxon>
        <taxon>Bacillota</taxon>
        <taxon>Bacilli</taxon>
        <taxon>Bacillales</taxon>
        <taxon>Paenibacillaceae</taxon>
        <taxon>Paenibacillus</taxon>
    </lineage>
</organism>
<keyword evidence="6 8" id="KW-1133">Transmembrane helix</keyword>
<comment type="similarity">
    <text evidence="8">Belongs to the binding-protein-dependent transport system permease family.</text>
</comment>
<dbReference type="EMBL" id="BOVJ01000162">
    <property type="protein sequence ID" value="GIQ66016.1"/>
    <property type="molecule type" value="Genomic_DNA"/>
</dbReference>
<evidence type="ECO:0000256" key="4">
    <source>
        <dbReference type="ARBA" id="ARBA00022519"/>
    </source>
</evidence>
<protein>
    <submittedName>
        <fullName evidence="10">ABC transporter permease</fullName>
    </submittedName>
</protein>
<comment type="caution">
    <text evidence="10">The sequence shown here is derived from an EMBL/GenBank/DDBJ whole genome shotgun (WGS) entry which is preliminary data.</text>
</comment>
<proteinExistence type="inferred from homology"/>
<evidence type="ECO:0000256" key="7">
    <source>
        <dbReference type="ARBA" id="ARBA00023136"/>
    </source>
</evidence>
<dbReference type="PANTHER" id="PTHR43357:SF4">
    <property type="entry name" value="INNER MEMBRANE ABC TRANSPORTER PERMEASE PROTEIN YDCV"/>
    <property type="match status" value="1"/>
</dbReference>
<dbReference type="Pfam" id="PF00528">
    <property type="entry name" value="BPD_transp_1"/>
    <property type="match status" value="1"/>
</dbReference>
<accession>A0ABQ4NDS4</accession>
<evidence type="ECO:0000259" key="9">
    <source>
        <dbReference type="PROSITE" id="PS50928"/>
    </source>
</evidence>
<comment type="subcellular location">
    <subcellularLocation>
        <location evidence="1">Cell inner membrane</location>
        <topology evidence="1">Multi-pass membrane protein</topology>
    </subcellularLocation>
    <subcellularLocation>
        <location evidence="8">Cell membrane</location>
        <topology evidence="8">Multi-pass membrane protein</topology>
    </subcellularLocation>
</comment>
<gene>
    <name evidence="10" type="ORF">PACILC2_45840</name>
</gene>
<evidence type="ECO:0000256" key="8">
    <source>
        <dbReference type="RuleBase" id="RU363032"/>
    </source>
</evidence>
<feature type="transmembrane region" description="Helical" evidence="8">
    <location>
        <begin position="101"/>
        <end position="122"/>
    </location>
</feature>
<evidence type="ECO:0000256" key="1">
    <source>
        <dbReference type="ARBA" id="ARBA00004429"/>
    </source>
</evidence>
<dbReference type="InterPro" id="IPR000515">
    <property type="entry name" value="MetI-like"/>
</dbReference>
<keyword evidence="4" id="KW-0997">Cell inner membrane</keyword>
<evidence type="ECO:0000256" key="6">
    <source>
        <dbReference type="ARBA" id="ARBA00022989"/>
    </source>
</evidence>
<name>A0ABQ4NDS4_9BACL</name>